<proteinExistence type="inferred from homology"/>
<keyword evidence="1 7" id="KW-0493">Microtubule</keyword>
<dbReference type="CDD" id="cd01370">
    <property type="entry name" value="KISc_KIP3_like"/>
    <property type="match status" value="1"/>
</dbReference>
<dbReference type="PROSITE" id="PS50067">
    <property type="entry name" value="KINESIN_MOTOR_2"/>
    <property type="match status" value="1"/>
</dbReference>
<dbReference type="GO" id="GO:0007018">
    <property type="term" value="P:microtubule-based movement"/>
    <property type="evidence" value="ECO:0007669"/>
    <property type="project" value="InterPro"/>
</dbReference>
<dbReference type="SMART" id="SM00129">
    <property type="entry name" value="KISc"/>
    <property type="match status" value="1"/>
</dbReference>
<comment type="similarity">
    <text evidence="6 7">Belongs to the TRAFAC class myosin-kinesin ATPase superfamily. Kinesin family.</text>
</comment>
<dbReference type="AlphaFoldDB" id="A0A0F7U723"/>
<dbReference type="EMBL" id="LN714477">
    <property type="protein sequence ID" value="CEL64896.1"/>
    <property type="molecule type" value="Genomic_DNA"/>
</dbReference>
<gene>
    <name evidence="9" type="ORF">BN1204_007650</name>
</gene>
<evidence type="ECO:0000256" key="3">
    <source>
        <dbReference type="ARBA" id="ARBA00022840"/>
    </source>
</evidence>
<dbReference type="GO" id="GO:0003777">
    <property type="term" value="F:microtubule motor activity"/>
    <property type="evidence" value="ECO:0007669"/>
    <property type="project" value="InterPro"/>
</dbReference>
<reference evidence="9" key="1">
    <citation type="journal article" date="2015" name="PLoS ONE">
        <title>Comprehensive Evaluation of Toxoplasma gondii VEG and Neospora caninum LIV Genomes with Tachyzoite Stage Transcriptome and Proteome Defines Novel Transcript Features.</title>
        <authorList>
            <person name="Ramaprasad A."/>
            <person name="Mourier T."/>
            <person name="Naeem R."/>
            <person name="Malas T.B."/>
            <person name="Moussa E."/>
            <person name="Panigrahi A."/>
            <person name="Vermont S.J."/>
            <person name="Otto T.D."/>
            <person name="Wastling J."/>
            <person name="Pain A."/>
        </authorList>
    </citation>
    <scope>NUCLEOTIDE SEQUENCE</scope>
    <source>
        <strain evidence="9">Liverpool</strain>
    </source>
</reference>
<dbReference type="FunFam" id="3.40.850.10:FF:000056">
    <property type="entry name" value="Kinesin-like protein"/>
    <property type="match status" value="1"/>
</dbReference>
<evidence type="ECO:0000256" key="7">
    <source>
        <dbReference type="RuleBase" id="RU000394"/>
    </source>
</evidence>
<protein>
    <recommendedName>
        <fullName evidence="7">Kinesin-like protein</fullName>
    </recommendedName>
</protein>
<sequence>MLTSGRRKMDSLGNQYPISAFDSTRPAGLSSWTSSCSLADTVTAGSELPTSTSDAFLLNDDGDTEDFVENLRQGQSNVLVAVRVRPLHPKETQAGCRQIVRVLGNKVVLLLDPGPSSQDDVLRLKRSREKRYAFDYAFDEHTDQQSVYESTTKFLTDGVLQGYNATAFAYGATGAGKTHTMLGSYQQPGVMVYTLRDLFTRIEKQTENKDFLVKCSFLEIYNENVRDLLDIRNETCEVREDPGKGISIAGISETEVRTAEEILVLLQTGNKNRTQESTDANQTSSRSHAILQVLVTETDRAQGTTAQFAIGKLSMVDLAGSERASQTNNTGIRMVEGANINRSLLALGNVINALSDKRRTNRNSFVPYRDSKLTRLLKDSLGGSCRTVMIANVSPAHTQFEDTHNTLKYANRAKNIKTAAKRNILNVNYHLEKYTHIIDGLQAEVSTLRAKLASAAISPSTRAVPLTETESFFPAIVEVSEAVHPNSQTSDISEPSRKSTVAESTCGSATAASSGNKGTRQLHSNLAAYQNLERSVLESAQPQGDVHALVCLVKQMDSLLQNNNHLQVSARTIVNDLLSMGQFSEVVYCNAAC</sequence>
<evidence type="ECO:0000259" key="8">
    <source>
        <dbReference type="PROSITE" id="PS50067"/>
    </source>
</evidence>
<dbReference type="Pfam" id="PF00225">
    <property type="entry name" value="Kinesin"/>
    <property type="match status" value="1"/>
</dbReference>
<keyword evidence="2 6" id="KW-0547">Nucleotide-binding</keyword>
<evidence type="ECO:0000256" key="4">
    <source>
        <dbReference type="ARBA" id="ARBA00023054"/>
    </source>
</evidence>
<evidence type="ECO:0000256" key="6">
    <source>
        <dbReference type="PROSITE-ProRule" id="PRU00283"/>
    </source>
</evidence>
<accession>A0A0F7U723</accession>
<dbReference type="InterPro" id="IPR027640">
    <property type="entry name" value="Kinesin-like_fam"/>
</dbReference>
<keyword evidence="4" id="KW-0175">Coiled coil</keyword>
<evidence type="ECO:0000313" key="9">
    <source>
        <dbReference type="EMBL" id="CEL64896.1"/>
    </source>
</evidence>
<dbReference type="PROSITE" id="PS00411">
    <property type="entry name" value="KINESIN_MOTOR_1"/>
    <property type="match status" value="1"/>
</dbReference>
<dbReference type="InterPro" id="IPR019821">
    <property type="entry name" value="Kinesin_motor_CS"/>
</dbReference>
<organism evidence="9">
    <name type="scientific">Neospora caninum (strain Liverpool)</name>
    <dbReference type="NCBI Taxonomy" id="572307"/>
    <lineage>
        <taxon>Eukaryota</taxon>
        <taxon>Sar</taxon>
        <taxon>Alveolata</taxon>
        <taxon>Apicomplexa</taxon>
        <taxon>Conoidasida</taxon>
        <taxon>Coccidia</taxon>
        <taxon>Eucoccidiorida</taxon>
        <taxon>Eimeriorina</taxon>
        <taxon>Sarcocystidae</taxon>
        <taxon>Neospora</taxon>
    </lineage>
</organism>
<feature type="domain" description="Kinesin motor" evidence="8">
    <location>
        <begin position="77"/>
        <end position="416"/>
    </location>
</feature>
<keyword evidence="3 6" id="KW-0067">ATP-binding</keyword>
<feature type="binding site" evidence="6">
    <location>
        <begin position="171"/>
        <end position="178"/>
    </location>
    <ligand>
        <name>ATP</name>
        <dbReference type="ChEBI" id="CHEBI:30616"/>
    </ligand>
</feature>
<dbReference type="InterPro" id="IPR036961">
    <property type="entry name" value="Kinesin_motor_dom_sf"/>
</dbReference>
<evidence type="ECO:0000256" key="2">
    <source>
        <dbReference type="ARBA" id="ARBA00022741"/>
    </source>
</evidence>
<dbReference type="InterPro" id="IPR027417">
    <property type="entry name" value="P-loop_NTPase"/>
</dbReference>
<dbReference type="GO" id="GO:0008017">
    <property type="term" value="F:microtubule binding"/>
    <property type="evidence" value="ECO:0007669"/>
    <property type="project" value="InterPro"/>
</dbReference>
<dbReference type="SUPFAM" id="SSF52540">
    <property type="entry name" value="P-loop containing nucleoside triphosphate hydrolases"/>
    <property type="match status" value="1"/>
</dbReference>
<dbReference type="PANTHER" id="PTHR47968:SF13">
    <property type="entry name" value="KINESIN-LIKE PROTEIN KIF19 ISOFORM X1"/>
    <property type="match status" value="1"/>
</dbReference>
<name>A0A0F7U723_NEOCL</name>
<dbReference type="GO" id="GO:0005524">
    <property type="term" value="F:ATP binding"/>
    <property type="evidence" value="ECO:0007669"/>
    <property type="project" value="UniProtKB-UniRule"/>
</dbReference>
<evidence type="ECO:0000256" key="5">
    <source>
        <dbReference type="ARBA" id="ARBA00023175"/>
    </source>
</evidence>
<dbReference type="PANTHER" id="PTHR47968">
    <property type="entry name" value="CENTROMERE PROTEIN E"/>
    <property type="match status" value="1"/>
</dbReference>
<evidence type="ECO:0000256" key="1">
    <source>
        <dbReference type="ARBA" id="ARBA00022701"/>
    </source>
</evidence>
<keyword evidence="5 6" id="KW-0505">Motor protein</keyword>
<dbReference type="GO" id="GO:0005874">
    <property type="term" value="C:microtubule"/>
    <property type="evidence" value="ECO:0007669"/>
    <property type="project" value="UniProtKB-KW"/>
</dbReference>
<dbReference type="Gene3D" id="3.40.850.10">
    <property type="entry name" value="Kinesin motor domain"/>
    <property type="match status" value="1"/>
</dbReference>
<dbReference type="InterPro" id="IPR001752">
    <property type="entry name" value="Kinesin_motor_dom"/>
</dbReference>
<dbReference type="PRINTS" id="PR00380">
    <property type="entry name" value="KINESINHEAVY"/>
</dbReference>